<dbReference type="RefSeq" id="WP_059266243.1">
    <property type="nucleotide sequence ID" value="NZ_KQ948370.1"/>
</dbReference>
<gene>
    <name evidence="2" type="ORF">AQJ11_37355</name>
</gene>
<reference evidence="2 3" key="1">
    <citation type="submission" date="2015-10" db="EMBL/GenBank/DDBJ databases">
        <title>Draft genome sequence of Streptomyces corchorusii DSM 40340, type strain for the species Streptomyces corchorusii.</title>
        <authorList>
            <person name="Ruckert C."/>
            <person name="Winkler A."/>
            <person name="Kalinowski J."/>
            <person name="Kampfer P."/>
            <person name="Glaeser S."/>
        </authorList>
    </citation>
    <scope>NUCLEOTIDE SEQUENCE [LARGE SCALE GENOMIC DNA]</scope>
    <source>
        <strain evidence="2 3">DSM 40340</strain>
    </source>
</reference>
<accession>A0A101PTT0</accession>
<evidence type="ECO:0000313" key="2">
    <source>
        <dbReference type="EMBL" id="KUN17543.1"/>
    </source>
</evidence>
<dbReference type="EMBL" id="LMWP01000048">
    <property type="protein sequence ID" value="KUN17543.1"/>
    <property type="molecule type" value="Genomic_DNA"/>
</dbReference>
<dbReference type="Proteomes" id="UP000053398">
    <property type="component" value="Unassembled WGS sequence"/>
</dbReference>
<feature type="region of interest" description="Disordered" evidence="1">
    <location>
        <begin position="1"/>
        <end position="26"/>
    </location>
</feature>
<sequence>MNSTDPTAHPSAAYDHSAGPPELRVSGEVGGRPALFTLCPKFADSVDPGPLLGVAVRVATHFRIPLTFTAPFKQVAGERWELVRVRCSQDEYLASVRAVRPKIAAAAAEVLQEQRAQMEPLLAVARERQAAYALAEVYRARTAAADAHRRVDAAEDEFGLFEVCEERAAEVLGQLSGRPGPLPHCGPPVVRSTSYGLVLVLCPVGHLVQSVNAEDWSGSQLAARCADPAFTVTCHGQTGEPLPH</sequence>
<organism evidence="2 3">
    <name type="scientific">Streptomyces corchorusii</name>
    <name type="common">Streptomyces chibaensis</name>
    <dbReference type="NCBI Taxonomy" id="1903"/>
    <lineage>
        <taxon>Bacteria</taxon>
        <taxon>Bacillati</taxon>
        <taxon>Actinomycetota</taxon>
        <taxon>Actinomycetes</taxon>
        <taxon>Kitasatosporales</taxon>
        <taxon>Streptomycetaceae</taxon>
        <taxon>Streptomyces</taxon>
    </lineage>
</organism>
<dbReference type="AlphaFoldDB" id="A0A101PTT0"/>
<proteinExistence type="predicted"/>
<evidence type="ECO:0000313" key="3">
    <source>
        <dbReference type="Proteomes" id="UP000053398"/>
    </source>
</evidence>
<comment type="caution">
    <text evidence="2">The sequence shown here is derived from an EMBL/GenBank/DDBJ whole genome shotgun (WGS) entry which is preliminary data.</text>
</comment>
<protein>
    <submittedName>
        <fullName evidence="2">Uncharacterized protein</fullName>
    </submittedName>
</protein>
<name>A0A101PTT0_STRCK</name>
<evidence type="ECO:0000256" key="1">
    <source>
        <dbReference type="SAM" id="MobiDB-lite"/>
    </source>
</evidence>
<keyword evidence="3" id="KW-1185">Reference proteome</keyword>